<feature type="compositionally biased region" description="Basic and acidic residues" evidence="7">
    <location>
        <begin position="69"/>
        <end position="80"/>
    </location>
</feature>
<name>A0A1H9CBD1_9ACTN</name>
<organism evidence="9 10">
    <name type="scientific">Microlunatus flavus</name>
    <dbReference type="NCBI Taxonomy" id="1036181"/>
    <lineage>
        <taxon>Bacteria</taxon>
        <taxon>Bacillati</taxon>
        <taxon>Actinomycetota</taxon>
        <taxon>Actinomycetes</taxon>
        <taxon>Propionibacteriales</taxon>
        <taxon>Propionibacteriaceae</taxon>
        <taxon>Microlunatus</taxon>
    </lineage>
</organism>
<protein>
    <submittedName>
        <fullName evidence="9">Formate-dependent nitrite reductase, membrane component NrfD</fullName>
    </submittedName>
</protein>
<feature type="transmembrane region" description="Helical" evidence="8">
    <location>
        <begin position="193"/>
        <end position="214"/>
    </location>
</feature>
<feature type="transmembrane region" description="Helical" evidence="8">
    <location>
        <begin position="155"/>
        <end position="173"/>
    </location>
</feature>
<feature type="compositionally biased region" description="Polar residues" evidence="7">
    <location>
        <begin position="19"/>
        <end position="29"/>
    </location>
</feature>
<feature type="compositionally biased region" description="Basic and acidic residues" evidence="7">
    <location>
        <begin position="30"/>
        <end position="40"/>
    </location>
</feature>
<dbReference type="InterPro" id="IPR005614">
    <property type="entry name" value="NrfD-like"/>
</dbReference>
<dbReference type="RefSeq" id="WP_232506116.1">
    <property type="nucleotide sequence ID" value="NZ_FOFA01000002.1"/>
</dbReference>
<evidence type="ECO:0000256" key="3">
    <source>
        <dbReference type="ARBA" id="ARBA00022475"/>
    </source>
</evidence>
<comment type="subcellular location">
    <subcellularLocation>
        <location evidence="1">Cell membrane</location>
        <topology evidence="1">Multi-pass membrane protein</topology>
    </subcellularLocation>
</comment>
<feature type="transmembrane region" description="Helical" evidence="8">
    <location>
        <begin position="121"/>
        <end position="143"/>
    </location>
</feature>
<reference evidence="10" key="1">
    <citation type="submission" date="2016-10" db="EMBL/GenBank/DDBJ databases">
        <authorList>
            <person name="Varghese N."/>
            <person name="Submissions S."/>
        </authorList>
    </citation>
    <scope>NUCLEOTIDE SEQUENCE [LARGE SCALE GENOMIC DNA]</scope>
    <source>
        <strain evidence="10">CGMCC 4.6856</strain>
    </source>
</reference>
<gene>
    <name evidence="9" type="ORF">SAMN05421756_102143</name>
</gene>
<comment type="similarity">
    <text evidence="2">Belongs to the NrfD family.</text>
</comment>
<keyword evidence="4 8" id="KW-0812">Transmembrane</keyword>
<keyword evidence="3" id="KW-1003">Cell membrane</keyword>
<keyword evidence="10" id="KW-1185">Reference proteome</keyword>
<sequence length="443" mass="46003">MSPDPDGTRSDDRDVDYQLGQQDAGSKASNPEREDGDRAFDVGIRAVPGTEGQGSASATARRTGGGGRGRRDSGSSEKKGGGKASGRRRKGRAEELMVPDATFTSYYGRPVVKATPWEADIPFYLFAGGLAGGSSLLAAGADLSGRPHLRRNARIVAAAGITTSLLALVHDLGRPERFYNMLRVFKPTSPMSVGTWILSAYGPFAILAAGSEVLKVLPWRFGVLSDLVDLAARPAGLAAATFAPAVASYTAVLLTDTSTPAWHDAHRELPFVFVGSAAAASGGMAMVLAPLAESGPARALAVIGATAELVVEHRMEGSMGLSAEALHHGTPGRLMRASKILTAAGATGALLLGRRSRAGAVVSGLALVAGSVCTRFGVFEAGQESARDPKYTVVPQRERLDAKRAAQAAGREPTVPPTSVRPGPSADDAQRTDPTSHTQETAR</sequence>
<dbReference type="Proteomes" id="UP000198504">
    <property type="component" value="Unassembled WGS sequence"/>
</dbReference>
<proteinExistence type="inferred from homology"/>
<evidence type="ECO:0000256" key="7">
    <source>
        <dbReference type="SAM" id="MobiDB-lite"/>
    </source>
</evidence>
<dbReference type="EMBL" id="FOFA01000002">
    <property type="protein sequence ID" value="SEP98449.1"/>
    <property type="molecule type" value="Genomic_DNA"/>
</dbReference>
<keyword evidence="5 8" id="KW-1133">Transmembrane helix</keyword>
<dbReference type="PANTHER" id="PTHR34856:SF2">
    <property type="entry name" value="PROTEIN NRFD"/>
    <property type="match status" value="1"/>
</dbReference>
<evidence type="ECO:0000256" key="1">
    <source>
        <dbReference type="ARBA" id="ARBA00004651"/>
    </source>
</evidence>
<feature type="region of interest" description="Disordered" evidence="7">
    <location>
        <begin position="1"/>
        <end position="95"/>
    </location>
</feature>
<dbReference type="PANTHER" id="PTHR34856">
    <property type="entry name" value="PROTEIN NRFD"/>
    <property type="match status" value="1"/>
</dbReference>
<evidence type="ECO:0000313" key="10">
    <source>
        <dbReference type="Proteomes" id="UP000198504"/>
    </source>
</evidence>
<evidence type="ECO:0000256" key="6">
    <source>
        <dbReference type="ARBA" id="ARBA00023136"/>
    </source>
</evidence>
<evidence type="ECO:0000256" key="2">
    <source>
        <dbReference type="ARBA" id="ARBA00008929"/>
    </source>
</evidence>
<feature type="compositionally biased region" description="Polar residues" evidence="7">
    <location>
        <begin position="432"/>
        <end position="443"/>
    </location>
</feature>
<evidence type="ECO:0000256" key="4">
    <source>
        <dbReference type="ARBA" id="ARBA00022692"/>
    </source>
</evidence>
<feature type="compositionally biased region" description="Basic and acidic residues" evidence="7">
    <location>
        <begin position="1"/>
        <end position="16"/>
    </location>
</feature>
<dbReference type="STRING" id="1036181.SAMN05421756_102143"/>
<dbReference type="Gene3D" id="1.20.1630.10">
    <property type="entry name" value="Formate dehydrogenase/DMSO reductase domain"/>
    <property type="match status" value="1"/>
</dbReference>
<evidence type="ECO:0000256" key="8">
    <source>
        <dbReference type="SAM" id="Phobius"/>
    </source>
</evidence>
<evidence type="ECO:0000313" key="9">
    <source>
        <dbReference type="EMBL" id="SEP98449.1"/>
    </source>
</evidence>
<feature type="transmembrane region" description="Helical" evidence="8">
    <location>
        <begin position="269"/>
        <end position="289"/>
    </location>
</feature>
<dbReference type="GO" id="GO:0005886">
    <property type="term" value="C:plasma membrane"/>
    <property type="evidence" value="ECO:0007669"/>
    <property type="project" value="UniProtKB-SubCell"/>
</dbReference>
<feature type="region of interest" description="Disordered" evidence="7">
    <location>
        <begin position="396"/>
        <end position="443"/>
    </location>
</feature>
<dbReference type="AlphaFoldDB" id="A0A1H9CBD1"/>
<dbReference type="Pfam" id="PF03916">
    <property type="entry name" value="NrfD"/>
    <property type="match status" value="1"/>
</dbReference>
<accession>A0A1H9CBD1</accession>
<evidence type="ECO:0000256" key="5">
    <source>
        <dbReference type="ARBA" id="ARBA00022989"/>
    </source>
</evidence>
<dbReference type="InterPro" id="IPR052049">
    <property type="entry name" value="Electron_transfer_protein"/>
</dbReference>
<keyword evidence="6 8" id="KW-0472">Membrane</keyword>
<feature type="transmembrane region" description="Helical" evidence="8">
    <location>
        <begin position="235"/>
        <end position="254"/>
    </location>
</feature>